<dbReference type="Gene3D" id="2.30.60.10">
    <property type="entry name" value="Cyanovirin-N"/>
    <property type="match status" value="1"/>
</dbReference>
<dbReference type="InterPro" id="IPR008816">
    <property type="entry name" value="Gly_zipper_2TM_dom"/>
</dbReference>
<evidence type="ECO:0000259" key="2">
    <source>
        <dbReference type="PROSITE" id="PS51782"/>
    </source>
</evidence>
<gene>
    <name evidence="3" type="ORF">C8A00DRAFT_42719</name>
</gene>
<dbReference type="Pfam" id="PF01476">
    <property type="entry name" value="LysM"/>
    <property type="match status" value="1"/>
</dbReference>
<dbReference type="AlphaFoldDB" id="A0AAN6ZY63"/>
<dbReference type="Pfam" id="PF05433">
    <property type="entry name" value="Rick_17kDa_Anti"/>
    <property type="match status" value="1"/>
</dbReference>
<evidence type="ECO:0000313" key="3">
    <source>
        <dbReference type="EMBL" id="KAK4154494.1"/>
    </source>
</evidence>
<protein>
    <submittedName>
        <fullName evidence="3">Autolysin</fullName>
    </submittedName>
</protein>
<dbReference type="InterPro" id="IPR018392">
    <property type="entry name" value="LysM"/>
</dbReference>
<feature type="region of interest" description="Disordered" evidence="1">
    <location>
        <begin position="296"/>
        <end position="316"/>
    </location>
</feature>
<dbReference type="PANTHER" id="PTHR42076:SF1">
    <property type="entry name" value="CYANOVIRIN-N DOMAIN-CONTAINING PROTEIN"/>
    <property type="match status" value="1"/>
</dbReference>
<feature type="compositionally biased region" description="Gly residues" evidence="1">
    <location>
        <begin position="297"/>
        <end position="312"/>
    </location>
</feature>
<feature type="region of interest" description="Disordered" evidence="1">
    <location>
        <begin position="1"/>
        <end position="89"/>
    </location>
</feature>
<dbReference type="SMART" id="SM01111">
    <property type="entry name" value="CVNH"/>
    <property type="match status" value="1"/>
</dbReference>
<dbReference type="Gene3D" id="3.10.350.10">
    <property type="entry name" value="LysM domain"/>
    <property type="match status" value="1"/>
</dbReference>
<feature type="compositionally biased region" description="Low complexity" evidence="1">
    <location>
        <begin position="157"/>
        <end position="170"/>
    </location>
</feature>
<feature type="compositionally biased region" description="Polar residues" evidence="1">
    <location>
        <begin position="177"/>
        <end position="190"/>
    </location>
</feature>
<feature type="domain" description="LysM" evidence="2">
    <location>
        <begin position="250"/>
        <end position="294"/>
    </location>
</feature>
<dbReference type="PANTHER" id="PTHR42076">
    <property type="entry name" value="CYANOVIRIN-N HOMOLOG"/>
    <property type="match status" value="1"/>
</dbReference>
<feature type="compositionally biased region" description="Gly residues" evidence="1">
    <location>
        <begin position="76"/>
        <end position="89"/>
    </location>
</feature>
<dbReference type="EMBL" id="MU856910">
    <property type="protein sequence ID" value="KAK4154494.1"/>
    <property type="molecule type" value="Genomic_DNA"/>
</dbReference>
<feature type="compositionally biased region" description="Basic and acidic residues" evidence="1">
    <location>
        <begin position="118"/>
        <end position="156"/>
    </location>
</feature>
<dbReference type="CDD" id="cd00118">
    <property type="entry name" value="LysM"/>
    <property type="match status" value="1"/>
</dbReference>
<comment type="caution">
    <text evidence="3">The sequence shown here is derived from an EMBL/GenBank/DDBJ whole genome shotgun (WGS) entry which is preliminary data.</text>
</comment>
<name>A0AAN6ZY63_9PEZI</name>
<dbReference type="InterPro" id="IPR036779">
    <property type="entry name" value="LysM_dom_sf"/>
</dbReference>
<keyword evidence="4" id="KW-1185">Reference proteome</keyword>
<dbReference type="SMART" id="SM00257">
    <property type="entry name" value="LysM"/>
    <property type="match status" value="1"/>
</dbReference>
<dbReference type="GO" id="GO:0019867">
    <property type="term" value="C:outer membrane"/>
    <property type="evidence" value="ECO:0007669"/>
    <property type="project" value="InterPro"/>
</dbReference>
<dbReference type="InterPro" id="IPR011058">
    <property type="entry name" value="Cyanovirin-N"/>
</dbReference>
<reference evidence="3" key="1">
    <citation type="journal article" date="2023" name="Mol. Phylogenet. Evol.">
        <title>Genome-scale phylogeny and comparative genomics of the fungal order Sordariales.</title>
        <authorList>
            <person name="Hensen N."/>
            <person name="Bonometti L."/>
            <person name="Westerberg I."/>
            <person name="Brannstrom I.O."/>
            <person name="Guillou S."/>
            <person name="Cros-Aarteil S."/>
            <person name="Calhoun S."/>
            <person name="Haridas S."/>
            <person name="Kuo A."/>
            <person name="Mondo S."/>
            <person name="Pangilinan J."/>
            <person name="Riley R."/>
            <person name="LaButti K."/>
            <person name="Andreopoulos B."/>
            <person name="Lipzen A."/>
            <person name="Chen C."/>
            <person name="Yan M."/>
            <person name="Daum C."/>
            <person name="Ng V."/>
            <person name="Clum A."/>
            <person name="Steindorff A."/>
            <person name="Ohm R.A."/>
            <person name="Martin F."/>
            <person name="Silar P."/>
            <person name="Natvig D.O."/>
            <person name="Lalanne C."/>
            <person name="Gautier V."/>
            <person name="Ament-Velasquez S.L."/>
            <person name="Kruys A."/>
            <person name="Hutchinson M.I."/>
            <person name="Powell A.J."/>
            <person name="Barry K."/>
            <person name="Miller A.N."/>
            <person name="Grigoriev I.V."/>
            <person name="Debuchy R."/>
            <person name="Gladieux P."/>
            <person name="Hiltunen Thoren M."/>
            <person name="Johannesson H."/>
        </authorList>
    </citation>
    <scope>NUCLEOTIDE SEQUENCE</scope>
    <source>
        <strain evidence="3">CBS 538.74</strain>
    </source>
</reference>
<dbReference type="Proteomes" id="UP001302745">
    <property type="component" value="Unassembled WGS sequence"/>
</dbReference>
<evidence type="ECO:0000313" key="4">
    <source>
        <dbReference type="Proteomes" id="UP001302745"/>
    </source>
</evidence>
<dbReference type="SUPFAM" id="SSF51322">
    <property type="entry name" value="Cyanovirin-N"/>
    <property type="match status" value="1"/>
</dbReference>
<proteinExistence type="predicted"/>
<dbReference type="Pfam" id="PF08881">
    <property type="entry name" value="CVNH"/>
    <property type="match status" value="1"/>
</dbReference>
<feature type="compositionally biased region" description="Low complexity" evidence="1">
    <location>
        <begin position="1"/>
        <end position="54"/>
    </location>
</feature>
<dbReference type="PROSITE" id="PS51782">
    <property type="entry name" value="LYSM"/>
    <property type="match status" value="1"/>
</dbReference>
<sequence length="359" mass="38376">MTNHYNNDNGNNGAGYQQGNPPPYGQGEAASYYSGAPQQQQQQGYGQPPSQPQQHYGGPNDGFQQDGPDGERGFLGALGGGVAGAVGGHKIGGKTGHSKLSTVLGAVAGAVAGHKVQDGVSDWKDNRNEEKEKKKKEEEEEKRREEEKKRREEEQSHQQQQQHHGSNNHHAAPPPQHQQSRGVNYAGNFSGSSRDVRLDAHGEYMLHASCRGLDGSYQQSSISLNKIIENDQGSFRWASGQRDSGGSSRTSVTVQQGDTLRGIAAQVGGSFEEIARHNNIQNPDMIYPGQVLQLPNSGGGGGHGGGSSGGNFGSSARNVRLVDDGRRLEGELLRDGRWVGSSIELDERIGNSNGTLAFC</sequence>
<organism evidence="3 4">
    <name type="scientific">Chaetomidium leptoderma</name>
    <dbReference type="NCBI Taxonomy" id="669021"/>
    <lineage>
        <taxon>Eukaryota</taxon>
        <taxon>Fungi</taxon>
        <taxon>Dikarya</taxon>
        <taxon>Ascomycota</taxon>
        <taxon>Pezizomycotina</taxon>
        <taxon>Sordariomycetes</taxon>
        <taxon>Sordariomycetidae</taxon>
        <taxon>Sordariales</taxon>
        <taxon>Chaetomiaceae</taxon>
        <taxon>Chaetomidium</taxon>
    </lineage>
</organism>
<dbReference type="SUPFAM" id="SSF54106">
    <property type="entry name" value="LysM domain"/>
    <property type="match status" value="1"/>
</dbReference>
<feature type="region of interest" description="Disordered" evidence="1">
    <location>
        <begin position="118"/>
        <end position="190"/>
    </location>
</feature>
<dbReference type="InterPro" id="IPR036673">
    <property type="entry name" value="Cyanovirin-N_sf"/>
</dbReference>
<reference evidence="3" key="2">
    <citation type="submission" date="2023-05" db="EMBL/GenBank/DDBJ databases">
        <authorList>
            <consortium name="Lawrence Berkeley National Laboratory"/>
            <person name="Steindorff A."/>
            <person name="Hensen N."/>
            <person name="Bonometti L."/>
            <person name="Westerberg I."/>
            <person name="Brannstrom I.O."/>
            <person name="Guillou S."/>
            <person name="Cros-Aarteil S."/>
            <person name="Calhoun S."/>
            <person name="Haridas S."/>
            <person name="Kuo A."/>
            <person name="Mondo S."/>
            <person name="Pangilinan J."/>
            <person name="Riley R."/>
            <person name="Labutti K."/>
            <person name="Andreopoulos B."/>
            <person name="Lipzen A."/>
            <person name="Chen C."/>
            <person name="Yanf M."/>
            <person name="Daum C."/>
            <person name="Ng V."/>
            <person name="Clum A."/>
            <person name="Ohm R."/>
            <person name="Martin F."/>
            <person name="Silar P."/>
            <person name="Natvig D."/>
            <person name="Lalanne C."/>
            <person name="Gautier V."/>
            <person name="Ament-Velasquez S.L."/>
            <person name="Kruys A."/>
            <person name="Hutchinson M.I."/>
            <person name="Powell A.J."/>
            <person name="Barry K."/>
            <person name="Miller A.N."/>
            <person name="Grigoriev I.V."/>
            <person name="Debuchy R."/>
            <person name="Gladieux P."/>
            <person name="Thoren M.H."/>
            <person name="Johannesson H."/>
        </authorList>
    </citation>
    <scope>NUCLEOTIDE SEQUENCE</scope>
    <source>
        <strain evidence="3">CBS 538.74</strain>
    </source>
</reference>
<evidence type="ECO:0000256" key="1">
    <source>
        <dbReference type="SAM" id="MobiDB-lite"/>
    </source>
</evidence>
<accession>A0AAN6ZY63</accession>